<evidence type="ECO:0000313" key="2">
    <source>
        <dbReference type="Proteomes" id="UP000499080"/>
    </source>
</evidence>
<keyword evidence="2" id="KW-1185">Reference proteome</keyword>
<organism evidence="1 2">
    <name type="scientific">Araneus ventricosus</name>
    <name type="common">Orbweaver spider</name>
    <name type="synonym">Epeira ventricosa</name>
    <dbReference type="NCBI Taxonomy" id="182803"/>
    <lineage>
        <taxon>Eukaryota</taxon>
        <taxon>Metazoa</taxon>
        <taxon>Ecdysozoa</taxon>
        <taxon>Arthropoda</taxon>
        <taxon>Chelicerata</taxon>
        <taxon>Arachnida</taxon>
        <taxon>Araneae</taxon>
        <taxon>Araneomorphae</taxon>
        <taxon>Entelegynae</taxon>
        <taxon>Araneoidea</taxon>
        <taxon>Araneidae</taxon>
        <taxon>Araneus</taxon>
    </lineage>
</organism>
<comment type="caution">
    <text evidence="1">The sequence shown here is derived from an EMBL/GenBank/DDBJ whole genome shotgun (WGS) entry which is preliminary data.</text>
</comment>
<name>A0A4Y2X649_ARAVE</name>
<protein>
    <submittedName>
        <fullName evidence="1">Uncharacterized protein</fullName>
    </submittedName>
</protein>
<sequence length="120" mass="14533">MEHPGLQTQILNCPGLKFRKFDHFSFRYRDVEFETENVTKHGLTFYIPDQKVLKKTEESMENLKHSHRWYCTVASLWLRMIYAQPEDKKLWKRVQETTLSFTLRSLELPEEGKFMEGRFE</sequence>
<dbReference type="Proteomes" id="UP000499080">
    <property type="component" value="Unassembled WGS sequence"/>
</dbReference>
<gene>
    <name evidence="1" type="ORF">AVEN_56382_1</name>
</gene>
<accession>A0A4Y2X649</accession>
<reference evidence="1 2" key="1">
    <citation type="journal article" date="2019" name="Sci. Rep.">
        <title>Orb-weaving spider Araneus ventricosus genome elucidates the spidroin gene catalogue.</title>
        <authorList>
            <person name="Kono N."/>
            <person name="Nakamura H."/>
            <person name="Ohtoshi R."/>
            <person name="Moran D.A.P."/>
            <person name="Shinohara A."/>
            <person name="Yoshida Y."/>
            <person name="Fujiwara M."/>
            <person name="Mori M."/>
            <person name="Tomita M."/>
            <person name="Arakawa K."/>
        </authorList>
    </citation>
    <scope>NUCLEOTIDE SEQUENCE [LARGE SCALE GENOMIC DNA]</scope>
</reference>
<dbReference type="EMBL" id="BGPR01070991">
    <property type="protein sequence ID" value="GBO44310.1"/>
    <property type="molecule type" value="Genomic_DNA"/>
</dbReference>
<dbReference type="AlphaFoldDB" id="A0A4Y2X649"/>
<proteinExistence type="predicted"/>
<evidence type="ECO:0000313" key="1">
    <source>
        <dbReference type="EMBL" id="GBO44310.1"/>
    </source>
</evidence>